<dbReference type="Proteomes" id="UP000664132">
    <property type="component" value="Unassembled WGS sequence"/>
</dbReference>
<feature type="region of interest" description="Disordered" evidence="1">
    <location>
        <begin position="68"/>
        <end position="148"/>
    </location>
</feature>
<sequence length="148" mass="15482">MASSNQAGGTTTQTGTTTTSGSRPQPLIKPRKIKWLQDDGHLIGIARRKGDKNPFRWNVEVDPQYARYAPHGWSPAFPPVVEKKKKKKAPSTNSSASGSGSDKKGEGVLGKLMFWKKGKGKARSSSAPASGNGTAGGTGSGRRGSSGT</sequence>
<dbReference type="OrthoDB" id="3555259at2759"/>
<feature type="compositionally biased region" description="Gly residues" evidence="1">
    <location>
        <begin position="133"/>
        <end position="148"/>
    </location>
</feature>
<feature type="region of interest" description="Disordered" evidence="1">
    <location>
        <begin position="1"/>
        <end position="34"/>
    </location>
</feature>
<evidence type="ECO:0000256" key="1">
    <source>
        <dbReference type="SAM" id="MobiDB-lite"/>
    </source>
</evidence>
<feature type="compositionally biased region" description="Low complexity" evidence="1">
    <location>
        <begin position="8"/>
        <end position="22"/>
    </location>
</feature>
<proteinExistence type="predicted"/>
<dbReference type="EMBL" id="JAFJYH010000053">
    <property type="protein sequence ID" value="KAG4422157.1"/>
    <property type="molecule type" value="Genomic_DNA"/>
</dbReference>
<protein>
    <submittedName>
        <fullName evidence="2">Uncharacterized protein</fullName>
    </submittedName>
</protein>
<gene>
    <name evidence="2" type="ORF">IFR04_004663</name>
</gene>
<feature type="compositionally biased region" description="Low complexity" evidence="1">
    <location>
        <begin position="91"/>
        <end position="100"/>
    </location>
</feature>
<name>A0A8H7WCA6_9HELO</name>
<reference evidence="2" key="1">
    <citation type="submission" date="2021-02" db="EMBL/GenBank/DDBJ databases">
        <title>Genome sequence Cadophora malorum strain M34.</title>
        <authorList>
            <person name="Stefanovic E."/>
            <person name="Vu D."/>
            <person name="Scully C."/>
            <person name="Dijksterhuis J."/>
            <person name="Roader J."/>
            <person name="Houbraken J."/>
        </authorList>
    </citation>
    <scope>NUCLEOTIDE SEQUENCE</scope>
    <source>
        <strain evidence="2">M34</strain>
    </source>
</reference>
<comment type="caution">
    <text evidence="2">The sequence shown here is derived from an EMBL/GenBank/DDBJ whole genome shotgun (WGS) entry which is preliminary data.</text>
</comment>
<feature type="compositionally biased region" description="Low complexity" evidence="1">
    <location>
        <begin position="123"/>
        <end position="132"/>
    </location>
</feature>
<dbReference type="AlphaFoldDB" id="A0A8H7WCA6"/>
<accession>A0A8H7WCA6</accession>
<evidence type="ECO:0000313" key="2">
    <source>
        <dbReference type="EMBL" id="KAG4422157.1"/>
    </source>
</evidence>
<evidence type="ECO:0000313" key="3">
    <source>
        <dbReference type="Proteomes" id="UP000664132"/>
    </source>
</evidence>
<organism evidence="2 3">
    <name type="scientific">Cadophora malorum</name>
    <dbReference type="NCBI Taxonomy" id="108018"/>
    <lineage>
        <taxon>Eukaryota</taxon>
        <taxon>Fungi</taxon>
        <taxon>Dikarya</taxon>
        <taxon>Ascomycota</taxon>
        <taxon>Pezizomycotina</taxon>
        <taxon>Leotiomycetes</taxon>
        <taxon>Helotiales</taxon>
        <taxon>Ploettnerulaceae</taxon>
        <taxon>Cadophora</taxon>
    </lineage>
</organism>
<keyword evidence="3" id="KW-1185">Reference proteome</keyword>